<accession>A0ACD3ZLT1</accession>
<reference evidence="1" key="1">
    <citation type="submission" date="2021-11" db="EMBL/GenBank/DDBJ databases">
        <title>Fusarium solani-melongenae Genome sequencing and assembly.</title>
        <authorList>
            <person name="Xie S."/>
            <person name="Huang L."/>
            <person name="Zhang X."/>
        </authorList>
    </citation>
    <scope>NUCLEOTIDE SEQUENCE</scope>
    <source>
        <strain evidence="1">CRI 24-3</strain>
    </source>
</reference>
<evidence type="ECO:0000313" key="1">
    <source>
        <dbReference type="EMBL" id="UPL01908.1"/>
    </source>
</evidence>
<protein>
    <submittedName>
        <fullName evidence="1">Uncharacterized protein</fullName>
    </submittedName>
</protein>
<organism evidence="1 2">
    <name type="scientific">Fusarium solani subsp. cucurbitae</name>
    <name type="common">Neocosmosporum cucurbitae</name>
    <dbReference type="NCBI Taxonomy" id="2747967"/>
    <lineage>
        <taxon>Eukaryota</taxon>
        <taxon>Fungi</taxon>
        <taxon>Dikarya</taxon>
        <taxon>Ascomycota</taxon>
        <taxon>Pezizomycotina</taxon>
        <taxon>Sordariomycetes</taxon>
        <taxon>Hypocreomycetidae</taxon>
        <taxon>Hypocreales</taxon>
        <taxon>Nectriaceae</taxon>
        <taxon>Fusarium</taxon>
        <taxon>Fusarium solani species complex</taxon>
    </lineage>
</organism>
<evidence type="ECO:0000313" key="2">
    <source>
        <dbReference type="Proteomes" id="UP000830768"/>
    </source>
</evidence>
<dbReference type="EMBL" id="CP090039">
    <property type="protein sequence ID" value="UPL01908.1"/>
    <property type="molecule type" value="Genomic_DNA"/>
</dbReference>
<name>A0ACD3ZLT1_FUSSC</name>
<sequence>MSAEAENDTAWRCTLGLSRKLVSGHTRGTAVKSRTIAQTVKSIMTSPEKIDIGSSAGAALVYRDVALLDVVQEQIRILHLEPGWGSTPISCTIHRISLTSDPPPKYEALSYTWGDPKVTREIIVNGYLVNVTFNLYSALYRLRQPDEMRVLWVDALCINQTDVDERGQQVGLMGKIYSICDNTVIWIDEPPFETWPAHWFGDERDHPSLIWLGNEFVYYSTLQEPADPASVDIVFHVFANLRLIQDSHLFEQPLFTDLTGDTFAYPPDYNSYCSMMAQALAPFADSPWWTRIWTVQECILPQRATFIYGPVSIELSFMLQVFSALSRHMLADCCSTTGARTNPELMPHLRKLGLAMRPIDQLRSEHREGPELSLWTALGVTRSRFATDDRDRVFGVLGLVNSWMREPIVPNYRAKTEEIYTLATLDEILATNSLSPLHFPLQKDVYPDVPSWVVDWTAGSNVSLRLNVYQWTQTHYLQFYVSHKQPSHVVARDNNRVLEAKGRRCDRVTLVGPICKYGLSKDRRSVYCQWFKLFDLDRNPSRLYKTGEPYFDAFWKCLCWDLVLSVDGPAEKAHFRRSKGTTGSYEAFVAFAPVSPYSVFHPEGLSPEDREAAVHFDPRFDIGQHAGREHTSETFVTEQLIGGITLNTVMFMTESGYLGLGPAETQVGDEVWCLFGSWMPFVLRTTGKAREVVAGDGEKPLYSVLGICYVHGAMDGEVADDESLPIETVYLA</sequence>
<keyword evidence="2" id="KW-1185">Reference proteome</keyword>
<dbReference type="Proteomes" id="UP000830768">
    <property type="component" value="Chromosome 11"/>
</dbReference>
<proteinExistence type="predicted"/>
<gene>
    <name evidence="1" type="ORF">LCI18_012842</name>
</gene>